<evidence type="ECO:0000313" key="1">
    <source>
        <dbReference type="EMBL" id="RML18562.1"/>
    </source>
</evidence>
<name>A0A3M2TVI1_PSEYM</name>
<proteinExistence type="predicted"/>
<comment type="caution">
    <text evidence="1">The sequence shown here is derived from an EMBL/GenBank/DDBJ whole genome shotgun (WGS) entry which is preliminary data.</text>
</comment>
<accession>A0A3M2TVI1</accession>
<dbReference type="AlphaFoldDB" id="A0A3M2TVI1"/>
<evidence type="ECO:0000313" key="2">
    <source>
        <dbReference type="Proteomes" id="UP000282378"/>
    </source>
</evidence>
<dbReference type="EMBL" id="RBNL01005015">
    <property type="protein sequence ID" value="RML18562.1"/>
    <property type="molecule type" value="Genomic_DNA"/>
</dbReference>
<dbReference type="Proteomes" id="UP000282378">
    <property type="component" value="Unassembled WGS sequence"/>
</dbReference>
<organism evidence="1 2">
    <name type="scientific">Pseudomonas syringae pv. maculicola</name>
    <dbReference type="NCBI Taxonomy" id="59511"/>
    <lineage>
        <taxon>Bacteria</taxon>
        <taxon>Pseudomonadati</taxon>
        <taxon>Pseudomonadota</taxon>
        <taxon>Gammaproteobacteria</taxon>
        <taxon>Pseudomonadales</taxon>
        <taxon>Pseudomonadaceae</taxon>
        <taxon>Pseudomonas</taxon>
    </lineage>
</organism>
<feature type="non-terminal residue" evidence="1">
    <location>
        <position position="37"/>
    </location>
</feature>
<gene>
    <name evidence="1" type="ORF">APX70_08043</name>
</gene>
<reference evidence="1 2" key="1">
    <citation type="submission" date="2018-08" db="EMBL/GenBank/DDBJ databases">
        <title>Recombination of ecologically and evolutionarily significant loci maintains genetic cohesion in the Pseudomonas syringae species complex.</title>
        <authorList>
            <person name="Dillon M."/>
            <person name="Thakur S."/>
            <person name="Almeida R.N.D."/>
            <person name="Weir B.S."/>
            <person name="Guttman D.S."/>
        </authorList>
    </citation>
    <scope>NUCLEOTIDE SEQUENCE [LARGE SCALE GENOMIC DNA]</scope>
    <source>
        <strain evidence="1 2">88_10</strain>
    </source>
</reference>
<protein>
    <submittedName>
        <fullName evidence="1">Uncharacterized protein</fullName>
    </submittedName>
</protein>
<sequence>MTTPTAIRRLDAADPDFARHLDHLLSWESVSDDSVNQ</sequence>